<sequence>MKNLNFWLIWLWGAGPLLIAIVLYTSQTVPLTSNERGQFVEPGRTLAELSITTPDNQPWQPERRWQLVLSADASCDHACQRWIEQLPNLVTALGKDQPRVRWQIVGPNRELATASSGHGIWIADPLGNLVLHYQFDQPAKDLLKDLKRLLKVSRIG</sequence>
<dbReference type="EMBL" id="SACQ01000002">
    <property type="protein sequence ID" value="RVU31497.1"/>
    <property type="molecule type" value="Genomic_DNA"/>
</dbReference>
<dbReference type="AlphaFoldDB" id="A0A437QAJ0"/>
<protein>
    <recommendedName>
        <fullName evidence="4">Transmembrane cytochrome oxidase associated protein</fullName>
    </recommendedName>
</protein>
<keyword evidence="3" id="KW-1185">Reference proteome</keyword>
<dbReference type="RefSeq" id="WP_127693356.1">
    <property type="nucleotide sequence ID" value="NZ_SACQ01000002.1"/>
</dbReference>
<accession>A0A437QAJ0</accession>
<evidence type="ECO:0008006" key="4">
    <source>
        <dbReference type="Google" id="ProtNLM"/>
    </source>
</evidence>
<organism evidence="2 3">
    <name type="scientific">Neptunomonas marina</name>
    <dbReference type="NCBI Taxonomy" id="1815562"/>
    <lineage>
        <taxon>Bacteria</taxon>
        <taxon>Pseudomonadati</taxon>
        <taxon>Pseudomonadota</taxon>
        <taxon>Gammaproteobacteria</taxon>
        <taxon>Oceanospirillales</taxon>
        <taxon>Oceanospirillaceae</taxon>
        <taxon>Neptunomonas</taxon>
    </lineage>
</organism>
<gene>
    <name evidence="2" type="ORF">EOE65_05820</name>
</gene>
<evidence type="ECO:0000256" key="1">
    <source>
        <dbReference type="SAM" id="Phobius"/>
    </source>
</evidence>
<name>A0A437QAJ0_9GAMM</name>
<keyword evidence="1" id="KW-1133">Transmembrane helix</keyword>
<feature type="transmembrane region" description="Helical" evidence="1">
    <location>
        <begin position="6"/>
        <end position="26"/>
    </location>
</feature>
<dbReference type="Proteomes" id="UP000282818">
    <property type="component" value="Unassembled WGS sequence"/>
</dbReference>
<comment type="caution">
    <text evidence="2">The sequence shown here is derived from an EMBL/GenBank/DDBJ whole genome shotgun (WGS) entry which is preliminary data.</text>
</comment>
<proteinExistence type="predicted"/>
<keyword evidence="1" id="KW-0472">Membrane</keyword>
<evidence type="ECO:0000313" key="3">
    <source>
        <dbReference type="Proteomes" id="UP000282818"/>
    </source>
</evidence>
<keyword evidence="1" id="KW-0812">Transmembrane</keyword>
<evidence type="ECO:0000313" key="2">
    <source>
        <dbReference type="EMBL" id="RVU31497.1"/>
    </source>
</evidence>
<reference evidence="2 3" key="1">
    <citation type="submission" date="2019-01" db="EMBL/GenBank/DDBJ databases">
        <authorList>
            <person name="Chen W.-M."/>
        </authorList>
    </citation>
    <scope>NUCLEOTIDE SEQUENCE [LARGE SCALE GENOMIC DNA]</scope>
    <source>
        <strain evidence="2 3">HPM-16</strain>
    </source>
</reference>